<keyword evidence="3" id="KW-1003">Cell membrane</keyword>
<keyword evidence="2" id="KW-0813">Transport</keyword>
<gene>
    <name evidence="13" type="ORF">IV88_GL000210</name>
</gene>
<dbReference type="EMBL" id="JQCQ01000011">
    <property type="protein sequence ID" value="KRO25373.1"/>
    <property type="molecule type" value="Genomic_DNA"/>
</dbReference>
<feature type="transmembrane region" description="Helical" evidence="11">
    <location>
        <begin position="217"/>
        <end position="233"/>
    </location>
</feature>
<feature type="region of interest" description="Disordered" evidence="10">
    <location>
        <begin position="274"/>
        <end position="334"/>
    </location>
</feature>
<name>A0A0R2NMZ4_9LACO</name>
<comment type="caution">
    <text evidence="13">The sequence shown here is derived from an EMBL/GenBank/DDBJ whole genome shotgun (WGS) entry which is preliminary data.</text>
</comment>
<dbReference type="PANTHER" id="PTHR12428">
    <property type="entry name" value="OXA1"/>
    <property type="match status" value="1"/>
</dbReference>
<dbReference type="Pfam" id="PF02096">
    <property type="entry name" value="60KD_IMP"/>
    <property type="match status" value="1"/>
</dbReference>
<reference evidence="13 14" key="1">
    <citation type="journal article" date="2015" name="Genome Announc.">
        <title>Expanding the biotechnology potential of lactobacilli through comparative genomics of 213 strains and associated genera.</title>
        <authorList>
            <person name="Sun Z."/>
            <person name="Harris H.M."/>
            <person name="McCann A."/>
            <person name="Guo C."/>
            <person name="Argimon S."/>
            <person name="Zhang W."/>
            <person name="Yang X."/>
            <person name="Jeffery I.B."/>
            <person name="Cooney J.C."/>
            <person name="Kagawa T.F."/>
            <person name="Liu W."/>
            <person name="Song Y."/>
            <person name="Salvetti E."/>
            <person name="Wrobel A."/>
            <person name="Rasinkangas P."/>
            <person name="Parkhill J."/>
            <person name="Rea M.C."/>
            <person name="O'Sullivan O."/>
            <person name="Ritari J."/>
            <person name="Douillard F.P."/>
            <person name="Paul Ross R."/>
            <person name="Yang R."/>
            <person name="Briner A.E."/>
            <person name="Felis G.E."/>
            <person name="de Vos W.M."/>
            <person name="Barrangou R."/>
            <person name="Klaenhammer T.R."/>
            <person name="Caufield P.W."/>
            <person name="Cui Y."/>
            <person name="Zhang H."/>
            <person name="O'Toole P.W."/>
        </authorList>
    </citation>
    <scope>NUCLEOTIDE SEQUENCE [LARGE SCALE GENOMIC DNA]</scope>
    <source>
        <strain evidence="13 14">DSM 23026</strain>
    </source>
</reference>
<evidence type="ECO:0000256" key="11">
    <source>
        <dbReference type="SAM" id="Phobius"/>
    </source>
</evidence>
<evidence type="ECO:0000256" key="5">
    <source>
        <dbReference type="ARBA" id="ARBA00022927"/>
    </source>
</evidence>
<feature type="domain" description="Membrane insertase YidC/Oxa/ALB C-terminal" evidence="12">
    <location>
        <begin position="61"/>
        <end position="256"/>
    </location>
</feature>
<proteinExistence type="inferred from homology"/>
<dbReference type="Proteomes" id="UP000051249">
    <property type="component" value="Unassembled WGS sequence"/>
</dbReference>
<feature type="compositionally biased region" description="Basic residues" evidence="10">
    <location>
        <begin position="325"/>
        <end position="334"/>
    </location>
</feature>
<evidence type="ECO:0000256" key="3">
    <source>
        <dbReference type="ARBA" id="ARBA00022475"/>
    </source>
</evidence>
<dbReference type="InterPro" id="IPR047196">
    <property type="entry name" value="YidC_ALB_C"/>
</dbReference>
<keyword evidence="14" id="KW-1185">Reference proteome</keyword>
<keyword evidence="4 9" id="KW-0812">Transmembrane</keyword>
<keyword evidence="7 11" id="KW-0472">Membrane</keyword>
<evidence type="ECO:0000256" key="6">
    <source>
        <dbReference type="ARBA" id="ARBA00022989"/>
    </source>
</evidence>
<keyword evidence="8" id="KW-0143">Chaperone</keyword>
<evidence type="ECO:0000256" key="9">
    <source>
        <dbReference type="RuleBase" id="RU003945"/>
    </source>
</evidence>
<dbReference type="GO" id="GO:0032977">
    <property type="term" value="F:membrane insertase activity"/>
    <property type="evidence" value="ECO:0007669"/>
    <property type="project" value="InterPro"/>
</dbReference>
<organism evidence="13 14">
    <name type="scientific">Pediococcus argentinicus</name>
    <dbReference type="NCBI Taxonomy" id="480391"/>
    <lineage>
        <taxon>Bacteria</taxon>
        <taxon>Bacillati</taxon>
        <taxon>Bacillota</taxon>
        <taxon>Bacilli</taxon>
        <taxon>Lactobacillales</taxon>
        <taxon>Lactobacillaceae</taxon>
        <taxon>Pediococcus</taxon>
    </lineage>
</organism>
<protein>
    <recommendedName>
        <fullName evidence="12">Membrane insertase YidC/Oxa/ALB C-terminal domain-containing protein</fullName>
    </recommendedName>
</protein>
<dbReference type="PATRIC" id="fig|480391.4.peg.213"/>
<accession>A0A0R2NMZ4</accession>
<dbReference type="GO" id="GO:0015031">
    <property type="term" value="P:protein transport"/>
    <property type="evidence" value="ECO:0007669"/>
    <property type="project" value="UniProtKB-KW"/>
</dbReference>
<evidence type="ECO:0000256" key="8">
    <source>
        <dbReference type="ARBA" id="ARBA00023186"/>
    </source>
</evidence>
<feature type="compositionally biased region" description="Acidic residues" evidence="10">
    <location>
        <begin position="287"/>
        <end position="297"/>
    </location>
</feature>
<dbReference type="RefSeq" id="WP_057798988.1">
    <property type="nucleotide sequence ID" value="NZ_BJZZ01000010.1"/>
</dbReference>
<dbReference type="PROSITE" id="PS51257">
    <property type="entry name" value="PROKAR_LIPOPROTEIN"/>
    <property type="match status" value="1"/>
</dbReference>
<evidence type="ECO:0000259" key="12">
    <source>
        <dbReference type="Pfam" id="PF02096"/>
    </source>
</evidence>
<dbReference type="InterPro" id="IPR028055">
    <property type="entry name" value="YidC/Oxa/ALB_C"/>
</dbReference>
<evidence type="ECO:0000256" key="1">
    <source>
        <dbReference type="ARBA" id="ARBA00004651"/>
    </source>
</evidence>
<feature type="transmembrane region" description="Helical" evidence="11">
    <location>
        <begin position="170"/>
        <end position="197"/>
    </location>
</feature>
<dbReference type="NCBIfam" id="TIGR03592">
    <property type="entry name" value="yidC_oxa1_cterm"/>
    <property type="match status" value="1"/>
</dbReference>
<keyword evidence="5" id="KW-0653">Protein transport</keyword>
<dbReference type="AlphaFoldDB" id="A0A0R2NMZ4"/>
<sequence>MKKLKQVSTITLISSLALFLSGCVQRTKSGKPYGIIYDTLAVPTQHVMNALAQFIGGRDGYGWAIILVTFIVRLILLPLMINQSRKATIQQEKMAFIQPQMKVLQDRNKNASSPEEKNAVSQEMMALYKDNGVSMTGGIGCLPILIQLPVFAALYAAIQYSPELHTNVNSHLFLGIINLATSKTSLILAALSFAMYLLQGWLGTIGIPEAQKKTMQSMMIVSPLMIFFFTFSAPGGLGLYFFVGGIFACIQTLIINFYRPRIKASIQAEMKKNPPKIVEPTGPVDLNDVETTSDEPTENAPETDSKPVESNPSNHDNTSNDHRRNAGKQRHHKD</sequence>
<feature type="compositionally biased region" description="Polar residues" evidence="10">
    <location>
        <begin position="308"/>
        <end position="317"/>
    </location>
</feature>
<dbReference type="GO" id="GO:0051205">
    <property type="term" value="P:protein insertion into membrane"/>
    <property type="evidence" value="ECO:0007669"/>
    <property type="project" value="TreeGrafter"/>
</dbReference>
<comment type="subcellular location">
    <subcellularLocation>
        <location evidence="1">Cell membrane</location>
        <topology evidence="1">Multi-pass membrane protein</topology>
    </subcellularLocation>
    <subcellularLocation>
        <location evidence="9">Membrane</location>
        <topology evidence="9">Multi-pass membrane protein</topology>
    </subcellularLocation>
</comment>
<keyword evidence="6 11" id="KW-1133">Transmembrane helix</keyword>
<dbReference type="InterPro" id="IPR001708">
    <property type="entry name" value="YidC/ALB3/OXA1/COX18"/>
</dbReference>
<dbReference type="OrthoDB" id="9780552at2"/>
<evidence type="ECO:0000256" key="10">
    <source>
        <dbReference type="SAM" id="MobiDB-lite"/>
    </source>
</evidence>
<evidence type="ECO:0000256" key="4">
    <source>
        <dbReference type="ARBA" id="ARBA00022692"/>
    </source>
</evidence>
<evidence type="ECO:0000313" key="13">
    <source>
        <dbReference type="EMBL" id="KRO25373.1"/>
    </source>
</evidence>
<feature type="transmembrane region" description="Helical" evidence="11">
    <location>
        <begin position="61"/>
        <end position="81"/>
    </location>
</feature>
<evidence type="ECO:0000256" key="7">
    <source>
        <dbReference type="ARBA" id="ARBA00023136"/>
    </source>
</evidence>
<dbReference type="GO" id="GO:0005886">
    <property type="term" value="C:plasma membrane"/>
    <property type="evidence" value="ECO:0007669"/>
    <property type="project" value="UniProtKB-SubCell"/>
</dbReference>
<evidence type="ECO:0000313" key="14">
    <source>
        <dbReference type="Proteomes" id="UP000051249"/>
    </source>
</evidence>
<feature type="transmembrane region" description="Helical" evidence="11">
    <location>
        <begin position="239"/>
        <end position="258"/>
    </location>
</feature>
<dbReference type="CDD" id="cd20070">
    <property type="entry name" value="5TM_YidC_Alb3"/>
    <property type="match status" value="1"/>
</dbReference>
<dbReference type="PANTHER" id="PTHR12428:SF65">
    <property type="entry name" value="CYTOCHROME C OXIDASE ASSEMBLY PROTEIN COX18, MITOCHONDRIAL"/>
    <property type="match status" value="1"/>
</dbReference>
<comment type="similarity">
    <text evidence="9">Belongs to the OXA1/ALB3/YidC family.</text>
</comment>
<evidence type="ECO:0000256" key="2">
    <source>
        <dbReference type="ARBA" id="ARBA00022448"/>
    </source>
</evidence>
<feature type="transmembrane region" description="Helical" evidence="11">
    <location>
        <begin position="133"/>
        <end position="158"/>
    </location>
</feature>